<proteinExistence type="predicted"/>
<dbReference type="RefSeq" id="WP_044227406.1">
    <property type="nucleotide sequence ID" value="NZ_JBKAGJ010000003.1"/>
</dbReference>
<evidence type="ECO:0000313" key="3">
    <source>
        <dbReference type="Proteomes" id="UP000029736"/>
    </source>
</evidence>
<comment type="caution">
    <text evidence="2">The sequence shown here is derived from an EMBL/GenBank/DDBJ whole genome shotgun (WGS) entry which is preliminary data.</text>
</comment>
<protein>
    <recommendedName>
        <fullName evidence="1">Glycosyl transferase family 1 domain-containing protein</fullName>
    </recommendedName>
</protein>
<reference evidence="2 3" key="1">
    <citation type="journal article" date="2014" name="Int. J. Syst. Evol. Microbiol.">
        <title>Phaeodactylibacter xiamenensis gen. nov., sp. nov., a member of the family Saprospiraceae isolated from the marine alga Phaeodactylum tricornutum.</title>
        <authorList>
            <person name="Chen Z.Jr."/>
            <person name="Lei X."/>
            <person name="Lai Q."/>
            <person name="Li Y."/>
            <person name="Zhang B."/>
            <person name="Zhang J."/>
            <person name="Zhang H."/>
            <person name="Yang L."/>
            <person name="Zheng W."/>
            <person name="Tian Y."/>
            <person name="Yu Z."/>
            <person name="Xu H.Jr."/>
            <person name="Zheng T."/>
        </authorList>
    </citation>
    <scope>NUCLEOTIDE SEQUENCE [LARGE SCALE GENOMIC DNA]</scope>
    <source>
        <strain evidence="2 3">KD52</strain>
    </source>
</reference>
<dbReference type="STRING" id="1524460.IX84_25935"/>
<dbReference type="Pfam" id="PF00534">
    <property type="entry name" value="Glycos_transf_1"/>
    <property type="match status" value="1"/>
</dbReference>
<evidence type="ECO:0000259" key="1">
    <source>
        <dbReference type="Pfam" id="PF00534"/>
    </source>
</evidence>
<keyword evidence="3" id="KW-1185">Reference proteome</keyword>
<dbReference type="GO" id="GO:0016757">
    <property type="term" value="F:glycosyltransferase activity"/>
    <property type="evidence" value="ECO:0007669"/>
    <property type="project" value="InterPro"/>
</dbReference>
<name>A0A098S093_9BACT</name>
<dbReference type="Gene3D" id="3.40.50.2000">
    <property type="entry name" value="Glycogen Phosphorylase B"/>
    <property type="match status" value="1"/>
</dbReference>
<feature type="domain" description="Glycosyl transferase family 1" evidence="1">
    <location>
        <begin position="161"/>
        <end position="295"/>
    </location>
</feature>
<accession>A0A098S093</accession>
<sequence length="339" mass="39057">MADKRRVLFHRTWTKPNGGTSGGQMKVRDAFVHFQASERFEPKVYFPPSTLWVDNPGNVWRPFRQRGIGEWSILPDDVLFFSGHDWNILNDTERQHPPVPILNIAQPRHTNPADKRHAFLKHPAIRIAKSSVGKKILEDHGVNGPVFLIPDSIDFTLLPEPNSKPDLDLLIVGLKNPGLAKRLEQRLKRKNRWRWRKWKIKVQTPPLLPTRQDFLQLLNRAKIVAYLPLDASRGAEGFYLPALEGMYLEKLVICPYAVGNIDFCIPEKTCIQPDYNEEALMEAILRALQMPDSERQPFLQQGKAITANHDIKKEKQSMLNLLHQADELWADQSLFQYGQ</sequence>
<dbReference type="Proteomes" id="UP000029736">
    <property type="component" value="Unassembled WGS sequence"/>
</dbReference>
<evidence type="ECO:0000313" key="2">
    <source>
        <dbReference type="EMBL" id="KGE85555.1"/>
    </source>
</evidence>
<gene>
    <name evidence="2" type="ORF">IX84_25935</name>
</gene>
<dbReference type="EMBL" id="JPOS01000084">
    <property type="protein sequence ID" value="KGE85555.1"/>
    <property type="molecule type" value="Genomic_DNA"/>
</dbReference>
<dbReference type="AlphaFoldDB" id="A0A098S093"/>
<dbReference type="SUPFAM" id="SSF53756">
    <property type="entry name" value="UDP-Glycosyltransferase/glycogen phosphorylase"/>
    <property type="match status" value="1"/>
</dbReference>
<organism evidence="2 3">
    <name type="scientific">Phaeodactylibacter xiamenensis</name>
    <dbReference type="NCBI Taxonomy" id="1524460"/>
    <lineage>
        <taxon>Bacteria</taxon>
        <taxon>Pseudomonadati</taxon>
        <taxon>Bacteroidota</taxon>
        <taxon>Saprospiria</taxon>
        <taxon>Saprospirales</taxon>
        <taxon>Haliscomenobacteraceae</taxon>
        <taxon>Phaeodactylibacter</taxon>
    </lineage>
</organism>
<dbReference type="InterPro" id="IPR001296">
    <property type="entry name" value="Glyco_trans_1"/>
</dbReference>
<dbReference type="OrthoDB" id="9801609at2"/>